<protein>
    <recommendedName>
        <fullName evidence="3">PqqD family protein</fullName>
    </recommendedName>
</protein>
<organism evidence="1 2">
    <name type="scientific">Salinibacter ruber (strain M8)</name>
    <dbReference type="NCBI Taxonomy" id="761659"/>
    <lineage>
        <taxon>Bacteria</taxon>
        <taxon>Pseudomonadati</taxon>
        <taxon>Rhodothermota</taxon>
        <taxon>Rhodothermia</taxon>
        <taxon>Rhodothermales</taxon>
        <taxon>Salinibacteraceae</taxon>
        <taxon>Salinibacter</taxon>
    </lineage>
</organism>
<dbReference type="KEGG" id="srm:SRM_00281"/>
<evidence type="ECO:0000313" key="2">
    <source>
        <dbReference type="Proteomes" id="UP000000933"/>
    </source>
</evidence>
<gene>
    <name evidence="1" type="ordered locus">SRM_00281</name>
</gene>
<evidence type="ECO:0000313" key="1">
    <source>
        <dbReference type="EMBL" id="CBH23202.1"/>
    </source>
</evidence>
<dbReference type="Pfam" id="PF05402">
    <property type="entry name" value="PqqD"/>
    <property type="match status" value="1"/>
</dbReference>
<dbReference type="InterPro" id="IPR008792">
    <property type="entry name" value="PQQD"/>
</dbReference>
<evidence type="ECO:0008006" key="3">
    <source>
        <dbReference type="Google" id="ProtNLM"/>
    </source>
</evidence>
<dbReference type="InterPro" id="IPR041881">
    <property type="entry name" value="PqqD_sf"/>
</dbReference>
<sequence length="111" mass="12321">MQGDVSQAPIAPMHSYRPRSQVVSTTIEEDESVLLHLEAQQYYSLNETGHRIWQLLARGRAPGAIAAVLAEEWAISEAGALRHVRSFLQELDEADLIEEMSGEEMSGDKTV</sequence>
<proteinExistence type="predicted"/>
<reference evidence="2" key="2">
    <citation type="submission" date="2010-04" db="EMBL/GenBank/DDBJ databases">
        <title>Genome sequence of Salinibacter ruber M8.</title>
        <authorList>
            <consortium name="Genoscope"/>
        </authorList>
    </citation>
    <scope>NUCLEOTIDE SEQUENCE [LARGE SCALE GENOMIC DNA]</scope>
    <source>
        <strain evidence="2">M8</strain>
    </source>
</reference>
<dbReference type="HOGENOM" id="CLU_159325_2_4_10"/>
<name>D5H597_SALRM</name>
<dbReference type="Proteomes" id="UP000000933">
    <property type="component" value="Chromosome"/>
</dbReference>
<accession>D5H597</accession>
<dbReference type="EMBL" id="FP565814">
    <property type="protein sequence ID" value="CBH23202.1"/>
    <property type="molecule type" value="Genomic_DNA"/>
</dbReference>
<reference evidence="1 2" key="1">
    <citation type="journal article" date="2010" name="ISME J.">
        <title>Fine-scale evolution: genomic, phenotypic and ecological differentiation in two coexisting Salinibacter ruber strains.</title>
        <authorList>
            <person name="Pena A."/>
            <person name="Teeling H."/>
            <person name="Huerta-Cepas J."/>
            <person name="Santos F."/>
            <person name="Yarza P."/>
            <person name="Brito-Echeverria J."/>
            <person name="Lucio M."/>
            <person name="Schmitt-Kopplin P."/>
            <person name="Meseguer I."/>
            <person name="Schenowitz C."/>
            <person name="Dossat C."/>
            <person name="Barbe V."/>
            <person name="Dopazo J."/>
            <person name="Rossello-Mora R."/>
            <person name="Schuler M."/>
            <person name="Glockner F.O."/>
            <person name="Amann R."/>
            <person name="Gabaldon T."/>
            <person name="Anton J."/>
        </authorList>
    </citation>
    <scope>NUCLEOTIDE SEQUENCE [LARGE SCALE GENOMIC DNA]</scope>
    <source>
        <strain evidence="1 2">M8</strain>
    </source>
</reference>
<dbReference type="AlphaFoldDB" id="D5H597"/>
<dbReference type="Gene3D" id="1.10.10.1150">
    <property type="entry name" value="Coenzyme PQQ synthesis protein D (PqqD)"/>
    <property type="match status" value="1"/>
</dbReference>